<keyword evidence="4 6" id="KW-1133">Transmembrane helix</keyword>
<evidence type="ECO:0000313" key="8">
    <source>
        <dbReference type="EMBL" id="KHL03791.1"/>
    </source>
</evidence>
<name>A0A0B2AK92_9MICC</name>
<keyword evidence="2" id="KW-1003">Cell membrane</keyword>
<dbReference type="STRING" id="1338436.LK10_08350"/>
<dbReference type="RefSeq" id="WP_043122283.1">
    <property type="nucleotide sequence ID" value="NZ_JTDL01000094.1"/>
</dbReference>
<comment type="caution">
    <text evidence="8">The sequence shown here is derived from an EMBL/GenBank/DDBJ whole genome shotgun (WGS) entry which is preliminary data.</text>
</comment>
<evidence type="ECO:0000313" key="9">
    <source>
        <dbReference type="Proteomes" id="UP000030982"/>
    </source>
</evidence>
<dbReference type="OrthoDB" id="226701at2"/>
<dbReference type="AlphaFoldDB" id="A0A0B2AK92"/>
<dbReference type="CDD" id="cd01127">
    <property type="entry name" value="TrwB_TraG_TraD_VirD4"/>
    <property type="match status" value="1"/>
</dbReference>
<keyword evidence="9" id="KW-1185">Reference proteome</keyword>
<evidence type="ECO:0000256" key="1">
    <source>
        <dbReference type="ARBA" id="ARBA00004651"/>
    </source>
</evidence>
<evidence type="ECO:0000256" key="5">
    <source>
        <dbReference type="ARBA" id="ARBA00023136"/>
    </source>
</evidence>
<dbReference type="PANTHER" id="PTHR37937:SF1">
    <property type="entry name" value="CONJUGATIVE TRANSFER: DNA TRANSPORT"/>
    <property type="match status" value="1"/>
</dbReference>
<keyword evidence="3 6" id="KW-0812">Transmembrane</keyword>
<reference evidence="8 9" key="1">
    <citation type="submission" date="2014-09" db="EMBL/GenBank/DDBJ databases">
        <title>Genome sequence of Sinomonas sp. MUSC 117.</title>
        <authorList>
            <person name="Lee L.-H."/>
        </authorList>
    </citation>
    <scope>NUCLEOTIDE SEQUENCE [LARGE SCALE GENOMIC DNA]</scope>
    <source>
        <strain evidence="8 9">MUSC 117</strain>
    </source>
</reference>
<dbReference type="SUPFAM" id="SSF52540">
    <property type="entry name" value="P-loop containing nucleoside triphosphate hydrolases"/>
    <property type="match status" value="1"/>
</dbReference>
<gene>
    <name evidence="8" type="ORF">LK10_08350</name>
</gene>
<dbReference type="Pfam" id="PF12696">
    <property type="entry name" value="TraG-D_C"/>
    <property type="match status" value="1"/>
</dbReference>
<organism evidence="8 9">
    <name type="scientific">Sinomonas humi</name>
    <dbReference type="NCBI Taxonomy" id="1338436"/>
    <lineage>
        <taxon>Bacteria</taxon>
        <taxon>Bacillati</taxon>
        <taxon>Actinomycetota</taxon>
        <taxon>Actinomycetes</taxon>
        <taxon>Micrococcales</taxon>
        <taxon>Micrococcaceae</taxon>
        <taxon>Sinomonas</taxon>
    </lineage>
</organism>
<keyword evidence="5 6" id="KW-0472">Membrane</keyword>
<dbReference type="InterPro" id="IPR051539">
    <property type="entry name" value="T4SS-coupling_protein"/>
</dbReference>
<evidence type="ECO:0000256" key="4">
    <source>
        <dbReference type="ARBA" id="ARBA00022989"/>
    </source>
</evidence>
<dbReference type="EMBL" id="JTDL01000094">
    <property type="protein sequence ID" value="KHL03791.1"/>
    <property type="molecule type" value="Genomic_DNA"/>
</dbReference>
<sequence length="584" mass="63245">MSSATIRGARPGSWSGTWMPVVLVVAAAAAVDVSAWVGEWLTPTGTDWGFNPLSVLLLWATGTRIPPASVAMLAVFAAALLWALVKVFKGRGRVSPAKKIRAKAELLASAEEVAAVTFPIRAAEARRMHPDNPDVFPGLHIGRWVLGSSEWLLQGLRQCALFVMGPGRGKTTGLLVRAARYTAGAYGMAGNKVDGVREVLAARAIWHPGGQVWMMDMQQVFRKSGKPSFTFNPLLGIKDSEQATNLAAVLEAATLGGGDKNGDAQFDEQGRSFLAACILAQALQAGTMEGVHEWVANADFLSPRRVLLEAPSRNPEEGMDFRRQADQLFGMSRQPADTKGSVAASAQRMASSLIHDHLLAWIRPTAGVPEFDPAKYLTSHDTLIALSKGSSKVVTGLMTAFWESIFAMGERLAEANGGRLKTPATFDLDEFGNTVILPKMPDWFTYFGSMGMNVRVFIQSEAFGKKVLGEAGWDTLRDAAGIWVFGGGVRDEAYLTSLSKLLGKHDEYVASYTSNERGPASRNISTRREEIFGADELFSLPMWHAIVHDASSGVKTVVRIVPWFQDDELRGPIQAALDAGKERK</sequence>
<protein>
    <recommendedName>
        <fullName evidence="7">TraD/TraG TraM recognition site domain-containing protein</fullName>
    </recommendedName>
</protein>
<dbReference type="Proteomes" id="UP000030982">
    <property type="component" value="Unassembled WGS sequence"/>
</dbReference>
<evidence type="ECO:0000256" key="6">
    <source>
        <dbReference type="SAM" id="Phobius"/>
    </source>
</evidence>
<dbReference type="PANTHER" id="PTHR37937">
    <property type="entry name" value="CONJUGATIVE TRANSFER: DNA TRANSPORT"/>
    <property type="match status" value="1"/>
</dbReference>
<feature type="domain" description="TraD/TraG TraM recognition site" evidence="7">
    <location>
        <begin position="424"/>
        <end position="541"/>
    </location>
</feature>
<dbReference type="GO" id="GO:0005886">
    <property type="term" value="C:plasma membrane"/>
    <property type="evidence" value="ECO:0007669"/>
    <property type="project" value="UniProtKB-SubCell"/>
</dbReference>
<dbReference type="Gene3D" id="3.40.50.300">
    <property type="entry name" value="P-loop containing nucleotide triphosphate hydrolases"/>
    <property type="match status" value="1"/>
</dbReference>
<comment type="subcellular location">
    <subcellularLocation>
        <location evidence="1">Cell membrane</location>
        <topology evidence="1">Multi-pass membrane protein</topology>
    </subcellularLocation>
</comment>
<accession>A0A0B2AK92</accession>
<proteinExistence type="predicted"/>
<evidence type="ECO:0000259" key="7">
    <source>
        <dbReference type="Pfam" id="PF12696"/>
    </source>
</evidence>
<feature type="transmembrane region" description="Helical" evidence="6">
    <location>
        <begin position="65"/>
        <end position="85"/>
    </location>
</feature>
<evidence type="ECO:0000256" key="3">
    <source>
        <dbReference type="ARBA" id="ARBA00022692"/>
    </source>
</evidence>
<dbReference type="InterPro" id="IPR027417">
    <property type="entry name" value="P-loop_NTPase"/>
</dbReference>
<dbReference type="InterPro" id="IPR032689">
    <property type="entry name" value="TraG-D_C"/>
</dbReference>
<evidence type="ECO:0000256" key="2">
    <source>
        <dbReference type="ARBA" id="ARBA00022475"/>
    </source>
</evidence>